<proteinExistence type="predicted"/>
<evidence type="ECO:0000313" key="1">
    <source>
        <dbReference type="EMBL" id="HIW00352.1"/>
    </source>
</evidence>
<organism evidence="1 2">
    <name type="scientific">Candidatus Desulfovibrio intestinipullorum</name>
    <dbReference type="NCBI Taxonomy" id="2838536"/>
    <lineage>
        <taxon>Bacteria</taxon>
        <taxon>Pseudomonadati</taxon>
        <taxon>Thermodesulfobacteriota</taxon>
        <taxon>Desulfovibrionia</taxon>
        <taxon>Desulfovibrionales</taxon>
        <taxon>Desulfovibrionaceae</taxon>
        <taxon>Desulfovibrio</taxon>
    </lineage>
</organism>
<accession>A0A9D1TPS3</accession>
<comment type="caution">
    <text evidence="1">The sequence shown here is derived from an EMBL/GenBank/DDBJ whole genome shotgun (WGS) entry which is preliminary data.</text>
</comment>
<dbReference type="EMBL" id="DXHV01000044">
    <property type="protein sequence ID" value="HIW00352.1"/>
    <property type="molecule type" value="Genomic_DNA"/>
</dbReference>
<evidence type="ECO:0000313" key="2">
    <source>
        <dbReference type="Proteomes" id="UP000886752"/>
    </source>
</evidence>
<protein>
    <submittedName>
        <fullName evidence="1">Uncharacterized protein</fullName>
    </submittedName>
</protein>
<sequence length="57" mass="6645">MEAYKEEYNSDLRLSTICVKGYRYLVYDSAPRYAVQVWENGPDGPRLSQCPRTPDKD</sequence>
<dbReference type="Proteomes" id="UP000886752">
    <property type="component" value="Unassembled WGS sequence"/>
</dbReference>
<dbReference type="AlphaFoldDB" id="A0A9D1TPS3"/>
<name>A0A9D1TPS3_9BACT</name>
<gene>
    <name evidence="1" type="ORF">H9894_04105</name>
</gene>
<reference evidence="1" key="1">
    <citation type="journal article" date="2021" name="PeerJ">
        <title>Extensive microbial diversity within the chicken gut microbiome revealed by metagenomics and culture.</title>
        <authorList>
            <person name="Gilroy R."/>
            <person name="Ravi A."/>
            <person name="Getino M."/>
            <person name="Pursley I."/>
            <person name="Horton D.L."/>
            <person name="Alikhan N.F."/>
            <person name="Baker D."/>
            <person name="Gharbi K."/>
            <person name="Hall N."/>
            <person name="Watson M."/>
            <person name="Adriaenssens E.M."/>
            <person name="Foster-Nyarko E."/>
            <person name="Jarju S."/>
            <person name="Secka A."/>
            <person name="Antonio M."/>
            <person name="Oren A."/>
            <person name="Chaudhuri R.R."/>
            <person name="La Ragione R."/>
            <person name="Hildebrand F."/>
            <person name="Pallen M.J."/>
        </authorList>
    </citation>
    <scope>NUCLEOTIDE SEQUENCE</scope>
    <source>
        <strain evidence="1">ChiHecec2B26-446</strain>
    </source>
</reference>
<reference evidence="1" key="2">
    <citation type="submission" date="2021-04" db="EMBL/GenBank/DDBJ databases">
        <authorList>
            <person name="Gilroy R."/>
        </authorList>
    </citation>
    <scope>NUCLEOTIDE SEQUENCE</scope>
    <source>
        <strain evidence="1">ChiHecec2B26-446</strain>
    </source>
</reference>